<name>A0A7L4YJ39_9ACTN</name>
<keyword evidence="14" id="KW-1185">Reference proteome</keyword>
<proteinExistence type="inferred from homology"/>
<keyword evidence="9" id="KW-0486">Methionine biosynthesis</keyword>
<evidence type="ECO:0000313" key="14">
    <source>
        <dbReference type="Proteomes" id="UP000463857"/>
    </source>
</evidence>
<dbReference type="Pfam" id="PF02219">
    <property type="entry name" value="MTHFR"/>
    <property type="match status" value="1"/>
</dbReference>
<dbReference type="CDD" id="cd00537">
    <property type="entry name" value="MTHFR"/>
    <property type="match status" value="1"/>
</dbReference>
<comment type="similarity">
    <text evidence="3 12">Belongs to the methylenetetrahydrofolate reductase family.</text>
</comment>
<dbReference type="PANTHER" id="PTHR45754">
    <property type="entry name" value="METHYLENETETRAHYDROFOLATE REDUCTASE"/>
    <property type="match status" value="1"/>
</dbReference>
<dbReference type="AlphaFoldDB" id="A0A7L4YJ39"/>
<evidence type="ECO:0000256" key="9">
    <source>
        <dbReference type="ARBA" id="ARBA00023167"/>
    </source>
</evidence>
<evidence type="ECO:0000256" key="1">
    <source>
        <dbReference type="ARBA" id="ARBA00001974"/>
    </source>
</evidence>
<dbReference type="PANTHER" id="PTHR45754:SF3">
    <property type="entry name" value="METHYLENETETRAHYDROFOLATE REDUCTASE (NADPH)"/>
    <property type="match status" value="1"/>
</dbReference>
<dbReference type="InParanoid" id="A0A7L4YJ39"/>
<keyword evidence="8" id="KW-0520">NAD</keyword>
<evidence type="ECO:0000256" key="8">
    <source>
        <dbReference type="ARBA" id="ARBA00023027"/>
    </source>
</evidence>
<evidence type="ECO:0000256" key="6">
    <source>
        <dbReference type="ARBA" id="ARBA00022827"/>
    </source>
</evidence>
<dbReference type="Gene3D" id="3.20.20.220">
    <property type="match status" value="1"/>
</dbReference>
<comment type="cofactor">
    <cofactor evidence="1 12">
        <name>FAD</name>
        <dbReference type="ChEBI" id="CHEBI:57692"/>
    </cofactor>
</comment>
<dbReference type="OrthoDB" id="9812555at2"/>
<dbReference type="EC" id="1.5.1.54" evidence="12"/>
<dbReference type="SUPFAM" id="SSF51730">
    <property type="entry name" value="FAD-linked oxidoreductase"/>
    <property type="match status" value="1"/>
</dbReference>
<accession>A0A7L4YJ39</accession>
<organism evidence="13 14">
    <name type="scientific">Epidermidibacterium keratini</name>
    <dbReference type="NCBI Taxonomy" id="1891644"/>
    <lineage>
        <taxon>Bacteria</taxon>
        <taxon>Bacillati</taxon>
        <taxon>Actinomycetota</taxon>
        <taxon>Actinomycetes</taxon>
        <taxon>Sporichthyales</taxon>
        <taxon>Sporichthyaceae</taxon>
        <taxon>Epidermidibacterium</taxon>
    </lineage>
</organism>
<evidence type="ECO:0000256" key="2">
    <source>
        <dbReference type="ARBA" id="ARBA00004777"/>
    </source>
</evidence>
<dbReference type="GO" id="GO:0005829">
    <property type="term" value="C:cytosol"/>
    <property type="evidence" value="ECO:0007669"/>
    <property type="project" value="InterPro"/>
</dbReference>
<dbReference type="GO" id="GO:0071949">
    <property type="term" value="F:FAD binding"/>
    <property type="evidence" value="ECO:0007669"/>
    <property type="project" value="TreeGrafter"/>
</dbReference>
<dbReference type="InterPro" id="IPR003171">
    <property type="entry name" value="Mehydrof_redctse-like"/>
</dbReference>
<dbReference type="Proteomes" id="UP000463857">
    <property type="component" value="Chromosome"/>
</dbReference>
<keyword evidence="5 12" id="KW-0285">Flavoprotein</keyword>
<dbReference type="RefSeq" id="WP_159542362.1">
    <property type="nucleotide sequence ID" value="NZ_CP047156.1"/>
</dbReference>
<evidence type="ECO:0000313" key="13">
    <source>
        <dbReference type="EMBL" id="QHB99159.1"/>
    </source>
</evidence>
<dbReference type="GO" id="GO:0009086">
    <property type="term" value="P:methionine biosynthetic process"/>
    <property type="evidence" value="ECO:0007669"/>
    <property type="project" value="UniProtKB-KW"/>
</dbReference>
<dbReference type="InterPro" id="IPR029041">
    <property type="entry name" value="FAD-linked_oxidoreductase-like"/>
</dbReference>
<evidence type="ECO:0000256" key="5">
    <source>
        <dbReference type="ARBA" id="ARBA00022630"/>
    </source>
</evidence>
<keyword evidence="6 12" id="KW-0274">FAD</keyword>
<comment type="pathway">
    <text evidence="2 12">One-carbon metabolism; tetrahydrofolate interconversion.</text>
</comment>
<evidence type="ECO:0000256" key="12">
    <source>
        <dbReference type="RuleBase" id="RU003862"/>
    </source>
</evidence>
<dbReference type="KEGG" id="eke:EK0264_01880"/>
<comment type="pathway">
    <text evidence="10">Amino-acid biosynthesis; L-methionine biosynthesis via de novo pathway.</text>
</comment>
<gene>
    <name evidence="13" type="primary">metF</name>
    <name evidence="13" type="ORF">EK0264_01880</name>
</gene>
<comment type="catalytic activity">
    <reaction evidence="11">
        <text>(6S)-5-methyl-5,6,7,8-tetrahydrofolate + NAD(+) = (6R)-5,10-methylene-5,6,7,8-tetrahydrofolate + NADH + H(+)</text>
        <dbReference type="Rhea" id="RHEA:19821"/>
        <dbReference type="ChEBI" id="CHEBI:15378"/>
        <dbReference type="ChEBI" id="CHEBI:15636"/>
        <dbReference type="ChEBI" id="CHEBI:18608"/>
        <dbReference type="ChEBI" id="CHEBI:57540"/>
        <dbReference type="ChEBI" id="CHEBI:57945"/>
        <dbReference type="EC" id="1.5.1.54"/>
    </reaction>
    <physiologicalReaction direction="right-to-left" evidence="11">
        <dbReference type="Rhea" id="RHEA:19823"/>
    </physiologicalReaction>
</comment>
<evidence type="ECO:0000256" key="11">
    <source>
        <dbReference type="ARBA" id="ARBA00048628"/>
    </source>
</evidence>
<evidence type="ECO:0000256" key="3">
    <source>
        <dbReference type="ARBA" id="ARBA00006743"/>
    </source>
</evidence>
<dbReference type="GO" id="GO:0106312">
    <property type="term" value="F:methylenetetrahydrofolate reductase (NADH) activity"/>
    <property type="evidence" value="ECO:0007669"/>
    <property type="project" value="UniProtKB-EC"/>
</dbReference>
<sequence length="301" mass="32357">MSGPPHRSIADALAAGPTWSFEFFPPRDAASEAQLWEAIRRIEQLHPSFVSVTYGAGGTTRDGTIRIVDRMVAETTLLPLAHLTAVEHSVAELRQMVGHFAAGGVRNVLALRGDPPGDVEGEWHAHPEGIEYAAELVRLVKASGDFTVGVAAFPHKHPRSPDIEADARYFVEKCRAGAQFAITQLFFEAEEYLRLRDRIAALGCDVPIIPGVLPVLSPATIERAPKLSGAPFPPALAEEFAACGDDKAAVRALGIERATQMCELLLREGAPGIHFITMNRSKATQEIWTNLQGVTAAGLGG</sequence>
<dbReference type="InterPro" id="IPR004620">
    <property type="entry name" value="MTHF_reductase_bac"/>
</dbReference>
<reference evidence="13 14" key="1">
    <citation type="journal article" date="2018" name="Int. J. Syst. Evol. Microbiol.">
        <title>Epidermidibacterium keratini gen. nov., sp. nov., a member of the family Sporichthyaceae, isolated from keratin epidermis.</title>
        <authorList>
            <person name="Lee D.G."/>
            <person name="Trujillo M.E."/>
            <person name="Kang S."/>
            <person name="Nam J.J."/>
            <person name="Kim Y.J."/>
        </authorList>
    </citation>
    <scope>NUCLEOTIDE SEQUENCE [LARGE SCALE GENOMIC DNA]</scope>
    <source>
        <strain evidence="13 14">EPI-7</strain>
    </source>
</reference>
<dbReference type="NCBIfam" id="TIGR00676">
    <property type="entry name" value="fadh2"/>
    <property type="match status" value="1"/>
</dbReference>
<dbReference type="UniPathway" id="UPA00193"/>
<keyword evidence="7 12" id="KW-0560">Oxidoreductase</keyword>
<dbReference type="GO" id="GO:0035999">
    <property type="term" value="P:tetrahydrofolate interconversion"/>
    <property type="evidence" value="ECO:0007669"/>
    <property type="project" value="UniProtKB-UniPathway"/>
</dbReference>
<evidence type="ECO:0000256" key="4">
    <source>
        <dbReference type="ARBA" id="ARBA00022605"/>
    </source>
</evidence>
<keyword evidence="4" id="KW-0028">Amino-acid biosynthesis</keyword>
<dbReference type="EMBL" id="CP047156">
    <property type="protein sequence ID" value="QHB99159.1"/>
    <property type="molecule type" value="Genomic_DNA"/>
</dbReference>
<protein>
    <recommendedName>
        <fullName evidence="12">Methylenetetrahydrofolate reductase</fullName>
        <ecNumber evidence="12">1.5.1.54</ecNumber>
    </recommendedName>
</protein>
<evidence type="ECO:0000256" key="7">
    <source>
        <dbReference type="ARBA" id="ARBA00023002"/>
    </source>
</evidence>
<evidence type="ECO:0000256" key="10">
    <source>
        <dbReference type="ARBA" id="ARBA00034478"/>
    </source>
</evidence>